<dbReference type="EMBL" id="JAFBBZ010000001">
    <property type="protein sequence ID" value="MBM7507579.1"/>
    <property type="molecule type" value="Genomic_DNA"/>
</dbReference>
<protein>
    <submittedName>
        <fullName evidence="2">Tfp pilus assembly protein PilO</fullName>
    </submittedName>
</protein>
<dbReference type="RefSeq" id="WP_193670178.1">
    <property type="nucleotide sequence ID" value="NZ_JACDTV010000012.1"/>
</dbReference>
<feature type="region of interest" description="Disordered" evidence="1">
    <location>
        <begin position="188"/>
        <end position="219"/>
    </location>
</feature>
<keyword evidence="3" id="KW-1185">Reference proteome</keyword>
<name>A0ABS2M8Q9_9ACTN</name>
<evidence type="ECO:0000313" key="2">
    <source>
        <dbReference type="EMBL" id="MBM7507579.1"/>
    </source>
</evidence>
<gene>
    <name evidence="2" type="ORF">JOE61_001393</name>
</gene>
<reference evidence="2 3" key="1">
    <citation type="submission" date="2021-01" db="EMBL/GenBank/DDBJ databases">
        <title>Sequencing the genomes of 1000 actinobacteria strains.</title>
        <authorList>
            <person name="Klenk H.-P."/>
        </authorList>
    </citation>
    <scope>NUCLEOTIDE SEQUENCE [LARGE SCALE GENOMIC DNA]</scope>
    <source>
        <strain evidence="2 3">DSM 18239</strain>
    </source>
</reference>
<feature type="compositionally biased region" description="Low complexity" evidence="1">
    <location>
        <begin position="196"/>
        <end position="208"/>
    </location>
</feature>
<sequence length="219" mass="21978">MSLHTVTATRVLGALALLLVAAAAWLLLLGPARADLAEARQEVVATADANALRTVQLAGLEQQAGDLGAVDDVADDLATLFPPTADQPGFFEMVDAAATAAGIAPGKVTALSPGLPTAPVEQDPATVRLAEQSVTLDVEADERSLRRLLAELESMDRSFLVRSVTLTASSEAGAGAARASIQGSTFVAAPVERPRGAGADAGAATDQPGAGGGDSTGGR</sequence>
<proteinExistence type="predicted"/>
<accession>A0ABS2M8Q9</accession>
<organism evidence="2 3">
    <name type="scientific">Nocardioides salarius</name>
    <dbReference type="NCBI Taxonomy" id="374513"/>
    <lineage>
        <taxon>Bacteria</taxon>
        <taxon>Bacillati</taxon>
        <taxon>Actinomycetota</taxon>
        <taxon>Actinomycetes</taxon>
        <taxon>Propionibacteriales</taxon>
        <taxon>Nocardioidaceae</taxon>
        <taxon>Nocardioides</taxon>
    </lineage>
</organism>
<evidence type="ECO:0000313" key="3">
    <source>
        <dbReference type="Proteomes" id="UP000732378"/>
    </source>
</evidence>
<feature type="compositionally biased region" description="Gly residues" evidence="1">
    <location>
        <begin position="209"/>
        <end position="219"/>
    </location>
</feature>
<dbReference type="Gene3D" id="3.30.70.60">
    <property type="match status" value="1"/>
</dbReference>
<dbReference type="Proteomes" id="UP000732378">
    <property type="component" value="Unassembled WGS sequence"/>
</dbReference>
<dbReference type="InterPro" id="IPR014717">
    <property type="entry name" value="Transl_elong_EF1B/ribsomal_bS6"/>
</dbReference>
<comment type="caution">
    <text evidence="2">The sequence shown here is derived from an EMBL/GenBank/DDBJ whole genome shotgun (WGS) entry which is preliminary data.</text>
</comment>
<evidence type="ECO:0000256" key="1">
    <source>
        <dbReference type="SAM" id="MobiDB-lite"/>
    </source>
</evidence>